<gene>
    <name evidence="2" type="ORF">F5891DRAFT_37253</name>
</gene>
<feature type="chain" id="PRO_5042231142" description="Secreted protein" evidence="1">
    <location>
        <begin position="22"/>
        <end position="104"/>
    </location>
</feature>
<evidence type="ECO:0000313" key="3">
    <source>
        <dbReference type="Proteomes" id="UP001195769"/>
    </source>
</evidence>
<feature type="signal peptide" evidence="1">
    <location>
        <begin position="1"/>
        <end position="21"/>
    </location>
</feature>
<evidence type="ECO:0000313" key="2">
    <source>
        <dbReference type="EMBL" id="KAG1904263.1"/>
    </source>
</evidence>
<dbReference type="GeneID" id="64665893"/>
<keyword evidence="3" id="KW-1185">Reference proteome</keyword>
<proteinExistence type="predicted"/>
<dbReference type="EMBL" id="JABBWK010000010">
    <property type="protein sequence ID" value="KAG1904263.1"/>
    <property type="molecule type" value="Genomic_DNA"/>
</dbReference>
<evidence type="ECO:0008006" key="4">
    <source>
        <dbReference type="Google" id="ProtNLM"/>
    </source>
</evidence>
<dbReference type="Proteomes" id="UP001195769">
    <property type="component" value="Unassembled WGS sequence"/>
</dbReference>
<sequence>MILSSGRVIRTGVVIVHVVLGAVPSPQGSPQSNEDRFSFFTAVTKRYGCYMSNVISFSWTLHLHSSSSRCRYRRNSTSTLPSSQKEKPMRYSYPFSLSPYTYTL</sequence>
<dbReference type="AlphaFoldDB" id="A0AAD4EFZ9"/>
<organism evidence="2 3">
    <name type="scientific">Suillus fuscotomentosus</name>
    <dbReference type="NCBI Taxonomy" id="1912939"/>
    <lineage>
        <taxon>Eukaryota</taxon>
        <taxon>Fungi</taxon>
        <taxon>Dikarya</taxon>
        <taxon>Basidiomycota</taxon>
        <taxon>Agaricomycotina</taxon>
        <taxon>Agaricomycetes</taxon>
        <taxon>Agaricomycetidae</taxon>
        <taxon>Boletales</taxon>
        <taxon>Suillineae</taxon>
        <taxon>Suillaceae</taxon>
        <taxon>Suillus</taxon>
    </lineage>
</organism>
<protein>
    <recommendedName>
        <fullName evidence="4">Secreted protein</fullName>
    </recommendedName>
</protein>
<keyword evidence="1" id="KW-0732">Signal</keyword>
<name>A0AAD4EFZ9_9AGAM</name>
<comment type="caution">
    <text evidence="2">The sequence shown here is derived from an EMBL/GenBank/DDBJ whole genome shotgun (WGS) entry which is preliminary data.</text>
</comment>
<evidence type="ECO:0000256" key="1">
    <source>
        <dbReference type="SAM" id="SignalP"/>
    </source>
</evidence>
<dbReference type="RefSeq" id="XP_041229838.1">
    <property type="nucleotide sequence ID" value="XM_041371595.1"/>
</dbReference>
<accession>A0AAD4EFZ9</accession>
<reference evidence="2" key="1">
    <citation type="journal article" date="2020" name="New Phytol.">
        <title>Comparative genomics reveals dynamic genome evolution in host specialist ectomycorrhizal fungi.</title>
        <authorList>
            <person name="Lofgren L.A."/>
            <person name="Nguyen N.H."/>
            <person name="Vilgalys R."/>
            <person name="Ruytinx J."/>
            <person name="Liao H.L."/>
            <person name="Branco S."/>
            <person name="Kuo A."/>
            <person name="LaButti K."/>
            <person name="Lipzen A."/>
            <person name="Andreopoulos W."/>
            <person name="Pangilinan J."/>
            <person name="Riley R."/>
            <person name="Hundley H."/>
            <person name="Na H."/>
            <person name="Barry K."/>
            <person name="Grigoriev I.V."/>
            <person name="Stajich J.E."/>
            <person name="Kennedy P.G."/>
        </authorList>
    </citation>
    <scope>NUCLEOTIDE SEQUENCE</scope>
    <source>
        <strain evidence="2">FC203</strain>
    </source>
</reference>